<dbReference type="EMBL" id="JAHRIP010056593">
    <property type="protein sequence ID" value="MEQ2302178.1"/>
    <property type="molecule type" value="Genomic_DNA"/>
</dbReference>
<comment type="function">
    <text evidence="7">Required for normal heme biosynthesis.</text>
</comment>
<comment type="similarity">
    <text evidence="2">Belongs to the TMEM14 family.</text>
</comment>
<dbReference type="Pfam" id="PF03647">
    <property type="entry name" value="Tmemb_14"/>
    <property type="match status" value="1"/>
</dbReference>
<name>A0ABV0Z9R6_9TELE</name>
<evidence type="ECO:0000256" key="7">
    <source>
        <dbReference type="ARBA" id="ARBA00037428"/>
    </source>
</evidence>
<feature type="non-terminal residue" evidence="10">
    <location>
        <position position="1"/>
    </location>
</feature>
<evidence type="ECO:0000313" key="11">
    <source>
        <dbReference type="Proteomes" id="UP001469553"/>
    </source>
</evidence>
<evidence type="ECO:0000256" key="8">
    <source>
        <dbReference type="ARBA" id="ARBA00039421"/>
    </source>
</evidence>
<evidence type="ECO:0000256" key="1">
    <source>
        <dbReference type="ARBA" id="ARBA00004141"/>
    </source>
</evidence>
<feature type="transmembrane region" description="Helical" evidence="9">
    <location>
        <begin position="120"/>
        <end position="139"/>
    </location>
</feature>
<keyword evidence="11" id="KW-1185">Reference proteome</keyword>
<comment type="caution">
    <text evidence="10">The sequence shown here is derived from an EMBL/GenBank/DDBJ whole genome shotgun (WGS) entry which is preliminary data.</text>
</comment>
<dbReference type="Gene3D" id="1.10.10.1740">
    <property type="entry name" value="Transmembrane protein 14-like"/>
    <property type="match status" value="1"/>
</dbReference>
<proteinExistence type="inferred from homology"/>
<dbReference type="Proteomes" id="UP001469553">
    <property type="component" value="Unassembled WGS sequence"/>
</dbReference>
<protein>
    <recommendedName>
        <fullName evidence="8">Transmembrane protein 14C</fullName>
    </recommendedName>
</protein>
<evidence type="ECO:0000313" key="10">
    <source>
        <dbReference type="EMBL" id="MEQ2302178.1"/>
    </source>
</evidence>
<keyword evidence="4 9" id="KW-1133">Transmembrane helix</keyword>
<dbReference type="PANTHER" id="PTHR12668:SF4">
    <property type="entry name" value="TRANSMEMBRANE PROTEIN 14C-RELATED"/>
    <property type="match status" value="1"/>
</dbReference>
<feature type="transmembrane region" description="Helical" evidence="9">
    <location>
        <begin position="68"/>
        <end position="86"/>
    </location>
</feature>
<comment type="subcellular location">
    <subcellularLocation>
        <location evidence="1">Membrane</location>
        <topology evidence="1">Multi-pass membrane protein</topology>
    </subcellularLocation>
</comment>
<evidence type="ECO:0000256" key="4">
    <source>
        <dbReference type="ARBA" id="ARBA00022989"/>
    </source>
</evidence>
<evidence type="ECO:0000256" key="9">
    <source>
        <dbReference type="SAM" id="Phobius"/>
    </source>
</evidence>
<keyword evidence="6 9" id="KW-0472">Membrane</keyword>
<organism evidence="10 11">
    <name type="scientific">Ameca splendens</name>
    <dbReference type="NCBI Taxonomy" id="208324"/>
    <lineage>
        <taxon>Eukaryota</taxon>
        <taxon>Metazoa</taxon>
        <taxon>Chordata</taxon>
        <taxon>Craniata</taxon>
        <taxon>Vertebrata</taxon>
        <taxon>Euteleostomi</taxon>
        <taxon>Actinopterygii</taxon>
        <taxon>Neopterygii</taxon>
        <taxon>Teleostei</taxon>
        <taxon>Neoteleostei</taxon>
        <taxon>Acanthomorphata</taxon>
        <taxon>Ovalentaria</taxon>
        <taxon>Atherinomorphae</taxon>
        <taxon>Cyprinodontiformes</taxon>
        <taxon>Goodeidae</taxon>
        <taxon>Ameca</taxon>
    </lineage>
</organism>
<accession>A0ABV0Z9R6</accession>
<dbReference type="InterPro" id="IPR005349">
    <property type="entry name" value="TMEM14"/>
</dbReference>
<evidence type="ECO:0000256" key="5">
    <source>
        <dbReference type="ARBA" id="ARBA00023133"/>
    </source>
</evidence>
<dbReference type="PANTHER" id="PTHR12668">
    <property type="entry name" value="TRANSMEMBRANE PROTEIN 14, 15"/>
    <property type="match status" value="1"/>
</dbReference>
<sequence length="146" mass="14687">FGGEQATVGGSRGQTRTKVGSPVLGSFGPFSPVILATNMSVDWIGYGYATLVASGGVVGYVKAGSVPSLAAGLLFGGLAGFGAYQVSNDPNNVWVSLATSGALSAIMGKRFYGSRKFMPAGLIAGASLLMVGKLSLTFLQKPTGSS</sequence>
<keyword evidence="5" id="KW-0350">Heme biosynthesis</keyword>
<gene>
    <name evidence="10" type="primary">TMEM14C</name>
    <name evidence="10" type="ORF">AMECASPLE_003968</name>
</gene>
<keyword evidence="3 9" id="KW-0812">Transmembrane</keyword>
<feature type="transmembrane region" description="Helical" evidence="9">
    <location>
        <begin position="43"/>
        <end position="61"/>
    </location>
</feature>
<evidence type="ECO:0000256" key="3">
    <source>
        <dbReference type="ARBA" id="ARBA00022692"/>
    </source>
</evidence>
<evidence type="ECO:0000256" key="2">
    <source>
        <dbReference type="ARBA" id="ARBA00007590"/>
    </source>
</evidence>
<evidence type="ECO:0000256" key="6">
    <source>
        <dbReference type="ARBA" id="ARBA00023136"/>
    </source>
</evidence>
<dbReference type="InterPro" id="IPR044890">
    <property type="entry name" value="TMEM14_sf"/>
</dbReference>
<reference evidence="10 11" key="1">
    <citation type="submission" date="2021-06" db="EMBL/GenBank/DDBJ databases">
        <authorList>
            <person name="Palmer J.M."/>
        </authorList>
    </citation>
    <scope>NUCLEOTIDE SEQUENCE [LARGE SCALE GENOMIC DNA]</scope>
    <source>
        <strain evidence="10 11">AS_MEX2019</strain>
        <tissue evidence="10">Muscle</tissue>
    </source>
</reference>